<dbReference type="PROSITE" id="PS50294">
    <property type="entry name" value="WD_REPEATS_REGION"/>
    <property type="match status" value="1"/>
</dbReference>
<dbReference type="PROSITE" id="PS00678">
    <property type="entry name" value="WD_REPEATS_1"/>
    <property type="match status" value="1"/>
</dbReference>
<comment type="caution">
    <text evidence="4">The sequence shown here is derived from an EMBL/GenBank/DDBJ whole genome shotgun (WGS) entry which is preliminary data.</text>
</comment>
<evidence type="ECO:0000256" key="1">
    <source>
        <dbReference type="ARBA" id="ARBA00022574"/>
    </source>
</evidence>
<evidence type="ECO:0000256" key="3">
    <source>
        <dbReference type="PROSITE-ProRule" id="PRU00221"/>
    </source>
</evidence>
<dbReference type="PROSITE" id="PS50082">
    <property type="entry name" value="WD_REPEATS_2"/>
    <property type="match status" value="1"/>
</dbReference>
<organism evidence="4 5">
    <name type="scientific">Brasilonema bromeliae SPC951</name>
    <dbReference type="NCBI Taxonomy" id="385972"/>
    <lineage>
        <taxon>Bacteria</taxon>
        <taxon>Bacillati</taxon>
        <taxon>Cyanobacteriota</taxon>
        <taxon>Cyanophyceae</taxon>
        <taxon>Nostocales</taxon>
        <taxon>Scytonemataceae</taxon>
        <taxon>Brasilonema</taxon>
        <taxon>Bromeliae group (in: Brasilonema)</taxon>
    </lineage>
</organism>
<accession>A0ABX1P9H8</accession>
<dbReference type="InterPro" id="IPR019775">
    <property type="entry name" value="WD40_repeat_CS"/>
</dbReference>
<dbReference type="Proteomes" id="UP000718564">
    <property type="component" value="Unassembled WGS sequence"/>
</dbReference>
<protein>
    <submittedName>
        <fullName evidence="4">Uncharacterized protein</fullName>
    </submittedName>
</protein>
<keyword evidence="2" id="KW-0677">Repeat</keyword>
<proteinExistence type="predicted"/>
<evidence type="ECO:0000256" key="2">
    <source>
        <dbReference type="ARBA" id="ARBA00022737"/>
    </source>
</evidence>
<evidence type="ECO:0000313" key="4">
    <source>
        <dbReference type="EMBL" id="NMG21073.1"/>
    </source>
</evidence>
<keyword evidence="5" id="KW-1185">Reference proteome</keyword>
<dbReference type="EMBL" id="QMEB01000136">
    <property type="protein sequence ID" value="NMG21073.1"/>
    <property type="molecule type" value="Genomic_DNA"/>
</dbReference>
<feature type="repeat" description="WD" evidence="3">
    <location>
        <begin position="1"/>
        <end position="34"/>
    </location>
</feature>
<dbReference type="InterPro" id="IPR001680">
    <property type="entry name" value="WD40_rpt"/>
</dbReference>
<reference evidence="4 5" key="1">
    <citation type="submission" date="2018-06" db="EMBL/GenBank/DDBJ databases">
        <title>Comparative genomics of Brasilonema spp. strains.</title>
        <authorList>
            <person name="Alvarenga D.O."/>
            <person name="Fiore M.F."/>
            <person name="Varani A.M."/>
        </authorList>
    </citation>
    <scope>NUCLEOTIDE SEQUENCE [LARGE SCALE GENOMIC DNA]</scope>
    <source>
        <strain evidence="4 5">SPC951</strain>
    </source>
</reference>
<dbReference type="SUPFAM" id="SSF50978">
    <property type="entry name" value="WD40 repeat-like"/>
    <property type="match status" value="1"/>
</dbReference>
<dbReference type="InterPro" id="IPR015943">
    <property type="entry name" value="WD40/YVTN_repeat-like_dom_sf"/>
</dbReference>
<dbReference type="Gene3D" id="2.130.10.10">
    <property type="entry name" value="YVTN repeat-like/Quinoprotein amine dehydrogenase"/>
    <property type="match status" value="1"/>
</dbReference>
<evidence type="ECO:0000313" key="5">
    <source>
        <dbReference type="Proteomes" id="UP000718564"/>
    </source>
</evidence>
<name>A0ABX1P9H8_9CYAN</name>
<gene>
    <name evidence="4" type="ORF">DP116_17085</name>
</gene>
<dbReference type="Pfam" id="PF00400">
    <property type="entry name" value="WD40"/>
    <property type="match status" value="1"/>
</dbReference>
<dbReference type="InterPro" id="IPR036322">
    <property type="entry name" value="WD40_repeat_dom_sf"/>
</dbReference>
<keyword evidence="1 3" id="KW-0853">WD repeat</keyword>
<sequence>MSVVFSPDGQTIATGSEDKTVILWNMDLDDLLRGGCAWASDYLNNNLNVKDDDRHLCDDILKRK</sequence>